<sequence>MTSQTIAQEFTFSGVAKGEVRYFPEEGKYGNTEKLQPSFVIEPQAMYSWDNDRQVTTVIPYLRVDEQDNERTHFDLREMSYVGAFNNIETRIGVSKVFWGVTESYHLVDVINQSDFVDNIDGEDKLGQPMVNLSYLTDYGTFTGFALPYFRERTFSGSEGRFRGPLVVNTDKVQYMHVDGQNHTDYALRWSHYFGDFELGLSYFNGTNRDPFFKAISSTEIAPIYTQMEQYSIDSQYIYENWLLKTEMIVRDSQLEQRFFSTVTGFEYTFSNIKQTGLDVGVLAEWLYDERGTKTQTPFYDHTFIGTRIALNDVKSTEILAGMFVNNHDMSLTSYRIEAERRINENWKWEVNANIIHEPAPVSGLYLYEKDSYIEASISFYW</sequence>
<protein>
    <submittedName>
        <fullName evidence="1">Uncharacterized protein</fullName>
    </submittedName>
</protein>
<evidence type="ECO:0000313" key="1">
    <source>
        <dbReference type="EMBL" id="OUS00216.1"/>
    </source>
</evidence>
<proteinExistence type="predicted"/>
<dbReference type="AlphaFoldDB" id="A0A1Y5FJN5"/>
<accession>A0A1Y5FJN5</accession>
<gene>
    <name evidence="1" type="ORF">A9Q84_00800</name>
</gene>
<reference evidence="2" key="1">
    <citation type="journal article" date="2017" name="Proc. Natl. Acad. Sci. U.S.A.">
        <title>Simulation of Deepwater Horizon oil plume reveals substrate specialization within a complex community of hydrocarbon-degraders.</title>
        <authorList>
            <person name="Hu P."/>
            <person name="Dubinsky E.A."/>
            <person name="Probst A.J."/>
            <person name="Wang J."/>
            <person name="Sieber C.M.K."/>
            <person name="Tom L.M."/>
            <person name="Gardinali P."/>
            <person name="Banfield J.F."/>
            <person name="Atlas R.M."/>
            <person name="Andersen G.L."/>
        </authorList>
    </citation>
    <scope>NUCLEOTIDE SEQUENCE [LARGE SCALE GENOMIC DNA]</scope>
</reference>
<evidence type="ECO:0000313" key="2">
    <source>
        <dbReference type="Proteomes" id="UP000196531"/>
    </source>
</evidence>
<organism evidence="1 2">
    <name type="scientific">Halobacteriovorax marinus</name>
    <dbReference type="NCBI Taxonomy" id="97084"/>
    <lineage>
        <taxon>Bacteria</taxon>
        <taxon>Pseudomonadati</taxon>
        <taxon>Bdellovibrionota</taxon>
        <taxon>Bacteriovoracia</taxon>
        <taxon>Bacteriovoracales</taxon>
        <taxon>Halobacteriovoraceae</taxon>
        <taxon>Halobacteriovorax</taxon>
    </lineage>
</organism>
<comment type="caution">
    <text evidence="1">The sequence shown here is derived from an EMBL/GenBank/DDBJ whole genome shotgun (WGS) entry which is preliminary data.</text>
</comment>
<name>A0A1Y5FJN5_9BACT</name>
<dbReference type="EMBL" id="MAAO01000002">
    <property type="protein sequence ID" value="OUS00216.1"/>
    <property type="molecule type" value="Genomic_DNA"/>
</dbReference>
<dbReference type="Proteomes" id="UP000196531">
    <property type="component" value="Unassembled WGS sequence"/>
</dbReference>